<keyword evidence="5" id="KW-0805">Transcription regulation</keyword>
<evidence type="ECO:0000256" key="8">
    <source>
        <dbReference type="ARBA" id="ARBA00023242"/>
    </source>
</evidence>
<dbReference type="PANTHER" id="PTHR31221">
    <property type="entry name" value="WRKY TRANSCRIPTION FACTOR PROTEIN 1-RELATED"/>
    <property type="match status" value="1"/>
</dbReference>
<keyword evidence="6" id="KW-0238">DNA-binding</keyword>
<dbReference type="GO" id="GO:0043565">
    <property type="term" value="F:sequence-specific DNA binding"/>
    <property type="evidence" value="ECO:0007669"/>
    <property type="project" value="InterPro"/>
</dbReference>
<accession>A0AAN9JJ31</accession>
<keyword evidence="2" id="KW-0479">Metal-binding</keyword>
<dbReference type="EMBL" id="JAYKXN010000003">
    <property type="protein sequence ID" value="KAK7299843.1"/>
    <property type="molecule type" value="Genomic_DNA"/>
</dbReference>
<dbReference type="GO" id="GO:0005634">
    <property type="term" value="C:nucleus"/>
    <property type="evidence" value="ECO:0007669"/>
    <property type="project" value="UniProtKB-SubCell"/>
</dbReference>
<comment type="subcellular location">
    <subcellularLocation>
        <location evidence="1">Nucleus</location>
    </subcellularLocation>
</comment>
<evidence type="ECO:0000256" key="7">
    <source>
        <dbReference type="ARBA" id="ARBA00023163"/>
    </source>
</evidence>
<reference evidence="12 13" key="1">
    <citation type="submission" date="2024-01" db="EMBL/GenBank/DDBJ databases">
        <title>The genomes of 5 underutilized Papilionoideae crops provide insights into root nodulation and disease resistance.</title>
        <authorList>
            <person name="Yuan L."/>
        </authorList>
    </citation>
    <scope>NUCLEOTIDE SEQUENCE [LARGE SCALE GENOMIC DNA]</scope>
    <source>
        <strain evidence="12">LY-2023</strain>
        <tissue evidence="12">Leaf</tissue>
    </source>
</reference>
<evidence type="ECO:0000256" key="5">
    <source>
        <dbReference type="ARBA" id="ARBA00023015"/>
    </source>
</evidence>
<evidence type="ECO:0000256" key="2">
    <source>
        <dbReference type="ARBA" id="ARBA00022723"/>
    </source>
</evidence>
<dbReference type="Proteomes" id="UP001359559">
    <property type="component" value="Unassembled WGS sequence"/>
</dbReference>
<evidence type="ECO:0000256" key="1">
    <source>
        <dbReference type="ARBA" id="ARBA00004123"/>
    </source>
</evidence>
<organism evidence="12 13">
    <name type="scientific">Clitoria ternatea</name>
    <name type="common">Butterfly pea</name>
    <dbReference type="NCBI Taxonomy" id="43366"/>
    <lineage>
        <taxon>Eukaryota</taxon>
        <taxon>Viridiplantae</taxon>
        <taxon>Streptophyta</taxon>
        <taxon>Embryophyta</taxon>
        <taxon>Tracheophyta</taxon>
        <taxon>Spermatophyta</taxon>
        <taxon>Magnoliopsida</taxon>
        <taxon>eudicotyledons</taxon>
        <taxon>Gunneridae</taxon>
        <taxon>Pentapetalae</taxon>
        <taxon>rosids</taxon>
        <taxon>fabids</taxon>
        <taxon>Fabales</taxon>
        <taxon>Fabaceae</taxon>
        <taxon>Papilionoideae</taxon>
        <taxon>50 kb inversion clade</taxon>
        <taxon>NPAAA clade</taxon>
        <taxon>indigoferoid/millettioid clade</taxon>
        <taxon>Phaseoleae</taxon>
        <taxon>Clitoria</taxon>
    </lineage>
</organism>
<feature type="compositionally biased region" description="Polar residues" evidence="10">
    <location>
        <begin position="219"/>
        <end position="229"/>
    </location>
</feature>
<proteinExistence type="inferred from homology"/>
<name>A0AAN9JJ31_CLITE</name>
<comment type="caution">
    <text evidence="12">The sequence shown here is derived from an EMBL/GenBank/DDBJ whole genome shotgun (WGS) entry which is preliminary data.</text>
</comment>
<keyword evidence="4" id="KW-0862">Zinc</keyword>
<dbReference type="InterPro" id="IPR003657">
    <property type="entry name" value="WRKY_dom"/>
</dbReference>
<feature type="compositionally biased region" description="Basic and acidic residues" evidence="10">
    <location>
        <begin position="243"/>
        <end position="263"/>
    </location>
</feature>
<evidence type="ECO:0000259" key="11">
    <source>
        <dbReference type="PROSITE" id="PS50811"/>
    </source>
</evidence>
<evidence type="ECO:0000256" key="3">
    <source>
        <dbReference type="ARBA" id="ARBA00022737"/>
    </source>
</evidence>
<dbReference type="Pfam" id="PF03106">
    <property type="entry name" value="WRKY"/>
    <property type="match status" value="2"/>
</dbReference>
<dbReference type="InterPro" id="IPR044810">
    <property type="entry name" value="WRKY_plant"/>
</dbReference>
<sequence>MVSSDESAGHNVPSDKLQQRVSPHSDITLSQAHDTKTHSSKPEGATNMPSAIAKNEGKDSDATASALESDQEGSSYSSPLEKHLQSPATASHELPPLQPNQESPSIIREKVSKDGYNWRKYGQKNVKGNEFIRSYYKCTHPNCHAKKQLQQSNKGHITDSICIGQHNHPRPQLNTTVAVDCTLPVAAQASHKLSLTNVENKTSVEHGCTPQENKPLHSLPTSKASPTNNELKAAPAHLQMAKAENEVHDSEDPESKRLKKDNSNADVTAVDMSTCESRVVVHTSSEVDSVNDGYRWRKYGQKLVKGNTNPRSYYRCSNPGCPVKKHVERASHDSKIVIATYEGKHDHEIPLGRTFNNTATNTQTVATNGKGGIKSGDTVCVDTKERSCLDSASRLKEQLNGESITKPKAGDMVEFRMSSLSNEGPESKLSEQEQQNDNSGAKDDSANKNIICHSSSEVPCISNEKMEVEAKTTLQGSKDCYDAVSVHDTPSTEIEFNKQSASDAEPVQS</sequence>
<comment type="similarity">
    <text evidence="9">Belongs to the WRKY group I family.</text>
</comment>
<feature type="region of interest" description="Disordered" evidence="10">
    <location>
        <begin position="419"/>
        <end position="449"/>
    </location>
</feature>
<feature type="domain" description="WRKY" evidence="11">
    <location>
        <begin position="107"/>
        <end position="171"/>
    </location>
</feature>
<evidence type="ECO:0000256" key="6">
    <source>
        <dbReference type="ARBA" id="ARBA00023125"/>
    </source>
</evidence>
<dbReference type="AlphaFoldDB" id="A0AAN9JJ31"/>
<dbReference type="GO" id="GO:0046872">
    <property type="term" value="F:metal ion binding"/>
    <property type="evidence" value="ECO:0007669"/>
    <property type="project" value="UniProtKB-KW"/>
</dbReference>
<feature type="compositionally biased region" description="Polar residues" evidence="10">
    <location>
        <begin position="19"/>
        <end position="32"/>
    </location>
</feature>
<keyword evidence="7" id="KW-0804">Transcription</keyword>
<dbReference type="SMART" id="SM00774">
    <property type="entry name" value="WRKY"/>
    <property type="match status" value="2"/>
</dbReference>
<evidence type="ECO:0000313" key="13">
    <source>
        <dbReference type="Proteomes" id="UP001359559"/>
    </source>
</evidence>
<dbReference type="Gene3D" id="2.20.25.80">
    <property type="entry name" value="WRKY domain"/>
    <property type="match status" value="2"/>
</dbReference>
<feature type="region of interest" description="Disordered" evidence="10">
    <location>
        <begin position="201"/>
        <end position="229"/>
    </location>
</feature>
<keyword evidence="3" id="KW-0677">Repeat</keyword>
<feature type="compositionally biased region" description="Polar residues" evidence="10">
    <location>
        <begin position="62"/>
        <end position="78"/>
    </location>
</feature>
<evidence type="ECO:0000256" key="9">
    <source>
        <dbReference type="ARBA" id="ARBA00061157"/>
    </source>
</evidence>
<dbReference type="PANTHER" id="PTHR31221:SF125">
    <property type="entry name" value="WRKY TRANSCRIPTION FACTOR 1"/>
    <property type="match status" value="1"/>
</dbReference>
<keyword evidence="13" id="KW-1185">Reference proteome</keyword>
<protein>
    <recommendedName>
        <fullName evidence="11">WRKY domain-containing protein</fullName>
    </recommendedName>
</protein>
<feature type="region of interest" description="Disordered" evidence="10">
    <location>
        <begin position="1"/>
        <end position="106"/>
    </location>
</feature>
<evidence type="ECO:0000313" key="12">
    <source>
        <dbReference type="EMBL" id="KAK7299843.1"/>
    </source>
</evidence>
<evidence type="ECO:0000256" key="10">
    <source>
        <dbReference type="SAM" id="MobiDB-lite"/>
    </source>
</evidence>
<dbReference type="GO" id="GO:0003700">
    <property type="term" value="F:DNA-binding transcription factor activity"/>
    <property type="evidence" value="ECO:0007669"/>
    <property type="project" value="InterPro"/>
</dbReference>
<dbReference type="FunFam" id="2.20.25.80:FF:000006">
    <property type="entry name" value="WRKY transcription factor"/>
    <property type="match status" value="1"/>
</dbReference>
<keyword evidence="8" id="KW-0539">Nucleus</keyword>
<feature type="domain" description="WRKY" evidence="11">
    <location>
        <begin position="285"/>
        <end position="350"/>
    </location>
</feature>
<gene>
    <name evidence="12" type="ORF">RJT34_10671</name>
</gene>
<dbReference type="FunFam" id="2.20.25.80:FF:000003">
    <property type="entry name" value="WRKY transcription factor 57"/>
    <property type="match status" value="1"/>
</dbReference>
<evidence type="ECO:0000256" key="4">
    <source>
        <dbReference type="ARBA" id="ARBA00022833"/>
    </source>
</evidence>
<dbReference type="SUPFAM" id="SSF118290">
    <property type="entry name" value="WRKY DNA-binding domain"/>
    <property type="match status" value="2"/>
</dbReference>
<feature type="region of interest" description="Disordered" evidence="10">
    <location>
        <begin position="243"/>
        <end position="265"/>
    </location>
</feature>
<dbReference type="PROSITE" id="PS50811">
    <property type="entry name" value="WRKY"/>
    <property type="match status" value="2"/>
</dbReference>
<dbReference type="InterPro" id="IPR036576">
    <property type="entry name" value="WRKY_dom_sf"/>
</dbReference>